<keyword evidence="8" id="KW-0326">Glycosidase</keyword>
<dbReference type="InterPro" id="IPR011257">
    <property type="entry name" value="DNA_glycosylase"/>
</dbReference>
<dbReference type="SMART" id="SM00478">
    <property type="entry name" value="ENDO3c"/>
    <property type="match status" value="1"/>
</dbReference>
<dbReference type="RefSeq" id="WP_188877876.1">
    <property type="nucleotide sequence ID" value="NZ_BMPF01000001.1"/>
</dbReference>
<comment type="caution">
    <text evidence="11">The sequence shown here is derived from an EMBL/GenBank/DDBJ whole genome shotgun (WGS) entry which is preliminary data.</text>
</comment>
<evidence type="ECO:0000256" key="5">
    <source>
        <dbReference type="ARBA" id="ARBA00023204"/>
    </source>
</evidence>
<feature type="domain" description="HhH-GPD" evidence="10">
    <location>
        <begin position="128"/>
        <end position="294"/>
    </location>
</feature>
<dbReference type="Gene3D" id="1.10.1670.10">
    <property type="entry name" value="Helix-hairpin-Helix base-excision DNA repair enzymes (C-terminal)"/>
    <property type="match status" value="1"/>
</dbReference>
<name>A0A830F6C3_9EURY</name>
<dbReference type="Proteomes" id="UP000628840">
    <property type="component" value="Unassembled WGS sequence"/>
</dbReference>
<dbReference type="SUPFAM" id="SSF55945">
    <property type="entry name" value="TATA-box binding protein-like"/>
    <property type="match status" value="1"/>
</dbReference>
<dbReference type="CDD" id="cd00056">
    <property type="entry name" value="ENDO3c"/>
    <property type="match status" value="1"/>
</dbReference>
<evidence type="ECO:0000256" key="3">
    <source>
        <dbReference type="ARBA" id="ARBA00022763"/>
    </source>
</evidence>
<dbReference type="GO" id="GO:0006284">
    <property type="term" value="P:base-excision repair"/>
    <property type="evidence" value="ECO:0007669"/>
    <property type="project" value="InterPro"/>
</dbReference>
<accession>A0A830F6C3</accession>
<comment type="catalytic activity">
    <reaction evidence="9">
        <text>2'-deoxyribonucleotide-(2'-deoxyribose 5'-phosphate)-2'-deoxyribonucleotide-DNA = a 3'-end 2'-deoxyribonucleotide-(2,3-dehydro-2,3-deoxyribose 5'-phosphate)-DNA + a 5'-end 5'-phospho-2'-deoxyribonucleoside-DNA + H(+)</text>
        <dbReference type="Rhea" id="RHEA:66592"/>
        <dbReference type="Rhea" id="RHEA-COMP:13180"/>
        <dbReference type="Rhea" id="RHEA-COMP:16897"/>
        <dbReference type="Rhea" id="RHEA-COMP:17067"/>
        <dbReference type="ChEBI" id="CHEBI:15378"/>
        <dbReference type="ChEBI" id="CHEBI:136412"/>
        <dbReference type="ChEBI" id="CHEBI:157695"/>
        <dbReference type="ChEBI" id="CHEBI:167181"/>
        <dbReference type="EC" id="4.2.99.18"/>
    </reaction>
</comment>
<dbReference type="OrthoDB" id="14922at2157"/>
<dbReference type="GO" id="GO:0140078">
    <property type="term" value="F:class I DNA-(apurinic or apyrimidinic site) endonuclease activity"/>
    <property type="evidence" value="ECO:0007669"/>
    <property type="project" value="UniProtKB-EC"/>
</dbReference>
<dbReference type="AlphaFoldDB" id="A0A830F6C3"/>
<keyword evidence="7" id="KW-0511">Multifunctional enzyme</keyword>
<comment type="similarity">
    <text evidence="1">Belongs to the type-1 OGG1 family.</text>
</comment>
<evidence type="ECO:0000256" key="6">
    <source>
        <dbReference type="ARBA" id="ARBA00023239"/>
    </source>
</evidence>
<dbReference type="GO" id="GO:0008534">
    <property type="term" value="F:oxidized purine nucleobase lesion DNA N-glycosylase activity"/>
    <property type="evidence" value="ECO:0007669"/>
    <property type="project" value="InterPro"/>
</dbReference>
<dbReference type="GO" id="GO:0003684">
    <property type="term" value="F:damaged DNA binding"/>
    <property type="evidence" value="ECO:0007669"/>
    <property type="project" value="InterPro"/>
</dbReference>
<dbReference type="GO" id="GO:0006289">
    <property type="term" value="P:nucleotide-excision repair"/>
    <property type="evidence" value="ECO:0007669"/>
    <property type="project" value="InterPro"/>
</dbReference>
<reference evidence="11 12" key="1">
    <citation type="journal article" date="2019" name="Int. J. Syst. Evol. Microbiol.">
        <title>The Global Catalogue of Microorganisms (GCM) 10K type strain sequencing project: providing services to taxonomists for standard genome sequencing and annotation.</title>
        <authorList>
            <consortium name="The Broad Institute Genomics Platform"/>
            <consortium name="The Broad Institute Genome Sequencing Center for Infectious Disease"/>
            <person name="Wu L."/>
            <person name="Ma J."/>
        </authorList>
    </citation>
    <scope>NUCLEOTIDE SEQUENCE [LARGE SCALE GENOMIC DNA]</scope>
    <source>
        <strain evidence="11 12">JCM 19585</strain>
    </source>
</reference>
<dbReference type="Pfam" id="PF00730">
    <property type="entry name" value="HhH-GPD"/>
    <property type="match status" value="1"/>
</dbReference>
<dbReference type="SUPFAM" id="SSF48150">
    <property type="entry name" value="DNA-glycosylase"/>
    <property type="match status" value="1"/>
</dbReference>
<dbReference type="PANTHER" id="PTHR10242:SF2">
    <property type="entry name" value="N-GLYCOSYLASE_DNA LYASE"/>
    <property type="match status" value="1"/>
</dbReference>
<evidence type="ECO:0000256" key="7">
    <source>
        <dbReference type="ARBA" id="ARBA00023268"/>
    </source>
</evidence>
<dbReference type="Gene3D" id="3.30.310.260">
    <property type="match status" value="1"/>
</dbReference>
<evidence type="ECO:0000256" key="2">
    <source>
        <dbReference type="ARBA" id="ARBA00012720"/>
    </source>
</evidence>
<evidence type="ECO:0000256" key="8">
    <source>
        <dbReference type="ARBA" id="ARBA00023295"/>
    </source>
</evidence>
<organism evidence="11 12">
    <name type="scientific">Halarchaeum grantii</name>
    <dbReference type="NCBI Taxonomy" id="1193105"/>
    <lineage>
        <taxon>Archaea</taxon>
        <taxon>Methanobacteriati</taxon>
        <taxon>Methanobacteriota</taxon>
        <taxon>Stenosarchaea group</taxon>
        <taxon>Halobacteria</taxon>
        <taxon>Halobacteriales</taxon>
        <taxon>Halobacteriaceae</taxon>
    </lineage>
</organism>
<dbReference type="Pfam" id="PF07934">
    <property type="entry name" value="OGG_N"/>
    <property type="match status" value="1"/>
</dbReference>
<dbReference type="InterPro" id="IPR023170">
    <property type="entry name" value="HhH_base_excis_C"/>
</dbReference>
<keyword evidence="4" id="KW-0378">Hydrolase</keyword>
<evidence type="ECO:0000256" key="9">
    <source>
        <dbReference type="ARBA" id="ARBA00044632"/>
    </source>
</evidence>
<keyword evidence="12" id="KW-1185">Reference proteome</keyword>
<dbReference type="EC" id="4.2.99.18" evidence="2"/>
<keyword evidence="5" id="KW-0234">DNA repair</keyword>
<dbReference type="EMBL" id="BMPF01000001">
    <property type="protein sequence ID" value="GGL23716.1"/>
    <property type="molecule type" value="Genomic_DNA"/>
</dbReference>
<evidence type="ECO:0000313" key="11">
    <source>
        <dbReference type="EMBL" id="GGL23716.1"/>
    </source>
</evidence>
<proteinExistence type="inferred from homology"/>
<keyword evidence="6" id="KW-0456">Lyase</keyword>
<dbReference type="InterPro" id="IPR003265">
    <property type="entry name" value="HhH-GPD_domain"/>
</dbReference>
<dbReference type="InterPro" id="IPR012904">
    <property type="entry name" value="OGG_N"/>
</dbReference>
<sequence length="294" mass="32808">MRSGSVPLVDLPGGFDLQATLESGQTYLWTREDGETYGDAAAYGGDAWYSTVVDGEVVRARQHDGALEWEATTDAESLLFELLRLDDDLDAIREGASDDPLIEEAYERYWGLRIVDDPFFGCLISFICSAQMRVERIFGMQESLREAYGERIEFDGETYYAFPTPEALASASEQDLRELSLGYRAPYVVRSAELVASGELTERDVRGADLEETRDALKGFVGVGDKVADCVALFSLGELEAVPLDTWIRTAIEEYYPECATGNYADTSRAIREAFGPNAGYTQTYVFHHLRNRE</sequence>
<dbReference type="InterPro" id="IPR052054">
    <property type="entry name" value="Oxidative_DNA_repair_enzyme"/>
</dbReference>
<dbReference type="PANTHER" id="PTHR10242">
    <property type="entry name" value="8-OXOGUANINE DNA GLYCOSYLASE"/>
    <property type="match status" value="1"/>
</dbReference>
<evidence type="ECO:0000313" key="12">
    <source>
        <dbReference type="Proteomes" id="UP000628840"/>
    </source>
</evidence>
<evidence type="ECO:0000256" key="1">
    <source>
        <dbReference type="ARBA" id="ARBA00010679"/>
    </source>
</evidence>
<evidence type="ECO:0000259" key="10">
    <source>
        <dbReference type="SMART" id="SM00478"/>
    </source>
</evidence>
<evidence type="ECO:0000256" key="4">
    <source>
        <dbReference type="ARBA" id="ARBA00022801"/>
    </source>
</evidence>
<gene>
    <name evidence="11" type="ORF">GCM10009037_04120</name>
</gene>
<dbReference type="Gene3D" id="1.10.340.30">
    <property type="entry name" value="Hypothetical protein, domain 2"/>
    <property type="match status" value="1"/>
</dbReference>
<keyword evidence="3" id="KW-0227">DNA damage</keyword>
<protein>
    <recommendedName>
        <fullName evidence="2">DNA-(apurinic or apyrimidinic site) lyase</fullName>
        <ecNumber evidence="2">4.2.99.18</ecNumber>
    </recommendedName>
</protein>